<dbReference type="GO" id="GO:0004535">
    <property type="term" value="F:poly(A)-specific ribonuclease activity"/>
    <property type="evidence" value="ECO:0007669"/>
    <property type="project" value="InterPro"/>
</dbReference>
<dbReference type="AlphaFoldDB" id="C5LQP7"/>
<dbReference type="InterPro" id="IPR012337">
    <property type="entry name" value="RNaseH-like_sf"/>
</dbReference>
<evidence type="ECO:0000313" key="2">
    <source>
        <dbReference type="EMBL" id="EER00782.1"/>
    </source>
</evidence>
<dbReference type="RefSeq" id="XP_002768064.1">
    <property type="nucleotide sequence ID" value="XM_002768018.1"/>
</dbReference>
<dbReference type="GeneID" id="9043972"/>
<dbReference type="OrthoDB" id="1164111at2759"/>
<dbReference type="Gene3D" id="3.30.420.10">
    <property type="entry name" value="Ribonuclease H-like superfamily/Ribonuclease H"/>
    <property type="match status" value="1"/>
</dbReference>
<feature type="compositionally biased region" description="Polar residues" evidence="1">
    <location>
        <begin position="8"/>
        <end position="25"/>
    </location>
</feature>
<feature type="region of interest" description="Disordered" evidence="1">
    <location>
        <begin position="1"/>
        <end position="52"/>
    </location>
</feature>
<dbReference type="SUPFAM" id="SSF53098">
    <property type="entry name" value="Ribonuclease H-like"/>
    <property type="match status" value="1"/>
</dbReference>
<dbReference type="GO" id="GO:0003676">
    <property type="term" value="F:nucleic acid binding"/>
    <property type="evidence" value="ECO:0007669"/>
    <property type="project" value="InterPro"/>
</dbReference>
<dbReference type="InParanoid" id="C5LQP7"/>
<name>C5LQP7_PERM5</name>
<dbReference type="OMA" id="HIREVWS"/>
<evidence type="ECO:0000256" key="1">
    <source>
        <dbReference type="SAM" id="MobiDB-lite"/>
    </source>
</evidence>
<proteinExistence type="predicted"/>
<evidence type="ECO:0000313" key="3">
    <source>
        <dbReference type="Proteomes" id="UP000007800"/>
    </source>
</evidence>
<dbReference type="InterPro" id="IPR036397">
    <property type="entry name" value="RNaseH_sf"/>
</dbReference>
<organism evidence="3">
    <name type="scientific">Perkinsus marinus (strain ATCC 50983 / TXsc)</name>
    <dbReference type="NCBI Taxonomy" id="423536"/>
    <lineage>
        <taxon>Eukaryota</taxon>
        <taxon>Sar</taxon>
        <taxon>Alveolata</taxon>
        <taxon>Perkinsozoa</taxon>
        <taxon>Perkinsea</taxon>
        <taxon>Perkinsida</taxon>
        <taxon>Perkinsidae</taxon>
        <taxon>Perkinsus</taxon>
    </lineage>
</organism>
<protein>
    <submittedName>
        <fullName evidence="2">Ccr4-associated factor, putative</fullName>
    </submittedName>
</protein>
<dbReference type="InterPro" id="IPR039637">
    <property type="entry name" value="CNOT7/CNOT8/Pop2"/>
</dbReference>
<dbReference type="PANTHER" id="PTHR10797">
    <property type="entry name" value="CCR4-NOT TRANSCRIPTION COMPLEX SUBUNIT"/>
    <property type="match status" value="1"/>
</dbReference>
<accession>C5LQP7</accession>
<dbReference type="Proteomes" id="UP000007800">
    <property type="component" value="Unassembled WGS sequence"/>
</dbReference>
<keyword evidence="3" id="KW-1185">Reference proteome</keyword>
<reference evidence="2 3" key="1">
    <citation type="submission" date="2008-07" db="EMBL/GenBank/DDBJ databases">
        <authorList>
            <person name="El-Sayed N."/>
            <person name="Caler E."/>
            <person name="Inman J."/>
            <person name="Amedeo P."/>
            <person name="Hass B."/>
            <person name="Wortman J."/>
        </authorList>
    </citation>
    <scope>NUCLEOTIDE SEQUENCE [LARGE SCALE GENOMIC DNA]</scope>
    <source>
        <strain evidence="3">ATCC 50983 / TXsc</strain>
    </source>
</reference>
<dbReference type="GO" id="GO:0030014">
    <property type="term" value="C:CCR4-NOT complex"/>
    <property type="evidence" value="ECO:0007669"/>
    <property type="project" value="InterPro"/>
</dbReference>
<sequence>MRRHPLRSPNTPRKNSNQTSGATQTPKRGPCGGKGGRMAKVAGEEHSESSSIEWTTELESSLSSSSSACDSYYVREVWANDVEYELRVMEKLVEEYPYIAVDGCFPGVVARPTGPFKNDTERNYEIIRTNMSLVKILQLSLAFSNKDGEVAGHPEDVRTANGSDRPPPACVWKINFHFDVRKDIYCAETLKLLREPTKKGGAGIDLKAHLKRGVSVERFSELITGSGLVLSRDVTWITAAGGFLFAGLVKMLSGQALPKAEVEFSEMCYEYFPHIWDMRVSWRRGSARMRIIGEGKFGG</sequence>
<gene>
    <name evidence="2" type="ORF">Pmar_PMAR002847</name>
</gene>
<dbReference type="EMBL" id="GG684654">
    <property type="protein sequence ID" value="EER00782.1"/>
    <property type="molecule type" value="Genomic_DNA"/>
</dbReference>